<reference evidence="3" key="1">
    <citation type="journal article" date="2016" name="Nature">
        <title>Genome evolution in the allotetraploid frog Xenopus laevis.</title>
        <authorList>
            <person name="Session A.M."/>
            <person name="Uno Y."/>
            <person name="Kwon T."/>
            <person name="Chapman J.A."/>
            <person name="Toyoda A."/>
            <person name="Takahashi S."/>
            <person name="Fukui A."/>
            <person name="Hikosaka A."/>
            <person name="Suzuki A."/>
            <person name="Kondo M."/>
            <person name="van Heeringen S.J."/>
            <person name="Quigley I."/>
            <person name="Heinz S."/>
            <person name="Ogino H."/>
            <person name="Ochi H."/>
            <person name="Hellsten U."/>
            <person name="Lyons J.B."/>
            <person name="Simakov O."/>
            <person name="Putnam N."/>
            <person name="Stites J."/>
            <person name="Kuroki Y."/>
            <person name="Tanaka T."/>
            <person name="Michiue T."/>
            <person name="Watanabe M."/>
            <person name="Bogdanovic O."/>
            <person name="Lister R."/>
            <person name="Georgiou G."/>
            <person name="Paranjpe S.S."/>
            <person name="van Kruijsbergen I."/>
            <person name="Shu S."/>
            <person name="Carlson J."/>
            <person name="Kinoshita T."/>
            <person name="Ohta Y."/>
            <person name="Mawaribuchi S."/>
            <person name="Jenkins J."/>
            <person name="Grimwood J."/>
            <person name="Schmutz J."/>
            <person name="Mitros T."/>
            <person name="Mozaffari S.V."/>
            <person name="Suzuki Y."/>
            <person name="Haramoto Y."/>
            <person name="Yamamoto T.S."/>
            <person name="Takagi C."/>
            <person name="Heald R."/>
            <person name="Miller K."/>
            <person name="Haudenschild C."/>
            <person name="Kitzman J."/>
            <person name="Nakayama T."/>
            <person name="Izutsu Y."/>
            <person name="Robert J."/>
            <person name="Fortriede J."/>
            <person name="Burns K."/>
            <person name="Lotay V."/>
            <person name="Karimi K."/>
            <person name="Yasuoka Y."/>
            <person name="Dichmann D.S."/>
            <person name="Flajnik M.F."/>
            <person name="Houston D.W."/>
            <person name="Shendure J."/>
            <person name="DuPasquier L."/>
            <person name="Vize P.D."/>
            <person name="Zorn A.M."/>
            <person name="Ito M."/>
            <person name="Marcotte E.M."/>
            <person name="Wallingford J.B."/>
            <person name="Ito Y."/>
            <person name="Asashima M."/>
            <person name="Ueno N."/>
            <person name="Matsuda Y."/>
            <person name="Veenstra G.J."/>
            <person name="Fujiyama A."/>
            <person name="Harland R.M."/>
            <person name="Taira M."/>
            <person name="Rokhsar D.S."/>
        </authorList>
    </citation>
    <scope>NUCLEOTIDE SEQUENCE [LARGE SCALE GENOMIC DNA]</scope>
    <source>
        <strain evidence="3">J</strain>
    </source>
</reference>
<feature type="transmembrane region" description="Helical" evidence="1">
    <location>
        <begin position="37"/>
        <end position="58"/>
    </location>
</feature>
<name>A0A974DPM4_XENLA</name>
<accession>A0A974DPM4</accession>
<keyword evidence="1" id="KW-1133">Transmembrane helix</keyword>
<keyword evidence="1" id="KW-0472">Membrane</keyword>
<dbReference type="AlphaFoldDB" id="A0A974DPM4"/>
<sequence length="83" mass="9325">MKCLSLLPKVNTPPREASSPDFTLSASNDTLSSWKTFIMIQELISIQNLLLMLIIVWWQLQGGGRRGKQNANCPLVLNRQVSL</sequence>
<protein>
    <submittedName>
        <fullName evidence="2">Uncharacterized protein</fullName>
    </submittedName>
</protein>
<evidence type="ECO:0000256" key="1">
    <source>
        <dbReference type="SAM" id="Phobius"/>
    </source>
</evidence>
<keyword evidence="1" id="KW-0812">Transmembrane</keyword>
<evidence type="ECO:0000313" key="2">
    <source>
        <dbReference type="EMBL" id="OCT95739.1"/>
    </source>
</evidence>
<gene>
    <name evidence="2" type="ORF">XELAEV_18013427mg</name>
</gene>
<organism evidence="2 3">
    <name type="scientific">Xenopus laevis</name>
    <name type="common">African clawed frog</name>
    <dbReference type="NCBI Taxonomy" id="8355"/>
    <lineage>
        <taxon>Eukaryota</taxon>
        <taxon>Metazoa</taxon>
        <taxon>Chordata</taxon>
        <taxon>Craniata</taxon>
        <taxon>Vertebrata</taxon>
        <taxon>Euteleostomi</taxon>
        <taxon>Amphibia</taxon>
        <taxon>Batrachia</taxon>
        <taxon>Anura</taxon>
        <taxon>Pipoidea</taxon>
        <taxon>Pipidae</taxon>
        <taxon>Xenopodinae</taxon>
        <taxon>Xenopus</taxon>
        <taxon>Xenopus</taxon>
    </lineage>
</organism>
<evidence type="ECO:0000313" key="3">
    <source>
        <dbReference type="Proteomes" id="UP000694892"/>
    </source>
</evidence>
<dbReference type="Proteomes" id="UP000694892">
    <property type="component" value="Chromosome 2L"/>
</dbReference>
<proteinExistence type="predicted"/>
<dbReference type="EMBL" id="CM004468">
    <property type="protein sequence ID" value="OCT95739.1"/>
    <property type="molecule type" value="Genomic_DNA"/>
</dbReference>